<dbReference type="SUPFAM" id="SSF50969">
    <property type="entry name" value="YVTN repeat-like/Quinoprotein amine dehydrogenase"/>
    <property type="match status" value="1"/>
</dbReference>
<evidence type="ECO:0000313" key="2">
    <source>
        <dbReference type="EMBL" id="MUP42609.1"/>
    </source>
</evidence>
<protein>
    <submittedName>
        <fullName evidence="2">YncE family protein</fullName>
    </submittedName>
</protein>
<dbReference type="Proteomes" id="UP000460416">
    <property type="component" value="Unassembled WGS sequence"/>
</dbReference>
<dbReference type="PANTHER" id="PTHR47197">
    <property type="entry name" value="PROTEIN NIRF"/>
    <property type="match status" value="1"/>
</dbReference>
<feature type="chain" id="PRO_5029583786" evidence="1">
    <location>
        <begin position="21"/>
        <end position="358"/>
    </location>
</feature>
<proteinExistence type="predicted"/>
<dbReference type="InterPro" id="IPR011044">
    <property type="entry name" value="Quino_amine_DH_bsu"/>
</dbReference>
<feature type="signal peptide" evidence="1">
    <location>
        <begin position="1"/>
        <end position="20"/>
    </location>
</feature>
<evidence type="ECO:0000256" key="1">
    <source>
        <dbReference type="SAM" id="SignalP"/>
    </source>
</evidence>
<dbReference type="EMBL" id="VJVW01000003">
    <property type="protein sequence ID" value="MUP42609.1"/>
    <property type="molecule type" value="Genomic_DNA"/>
</dbReference>
<dbReference type="InterPro" id="IPR051200">
    <property type="entry name" value="Host-pathogen_enzymatic-act"/>
</dbReference>
<dbReference type="AlphaFoldDB" id="A0A7K1LP79"/>
<dbReference type="PANTHER" id="PTHR47197:SF3">
    <property type="entry name" value="DIHYDRO-HEME D1 DEHYDROGENASE"/>
    <property type="match status" value="1"/>
</dbReference>
<dbReference type="InterPro" id="IPR015943">
    <property type="entry name" value="WD40/YVTN_repeat-like_dom_sf"/>
</dbReference>
<dbReference type="Pfam" id="PF16819">
    <property type="entry name" value="DUF5074"/>
    <property type="match status" value="1"/>
</dbReference>
<accession>A0A7K1LP79</accession>
<dbReference type="RefSeq" id="WP_156275935.1">
    <property type="nucleotide sequence ID" value="NZ_BAABGI010000003.1"/>
</dbReference>
<comment type="caution">
    <text evidence="2">The sequence shown here is derived from an EMBL/GenBank/DDBJ whole genome shotgun (WGS) entry which is preliminary data.</text>
</comment>
<dbReference type="InterPro" id="IPR031815">
    <property type="entry name" value="DUF5074"/>
</dbReference>
<organism evidence="2 3">
    <name type="scientific">Christiangramia aestuarii</name>
    <dbReference type="NCBI Taxonomy" id="1028746"/>
    <lineage>
        <taxon>Bacteria</taxon>
        <taxon>Pseudomonadati</taxon>
        <taxon>Bacteroidota</taxon>
        <taxon>Flavobacteriia</taxon>
        <taxon>Flavobacteriales</taxon>
        <taxon>Flavobacteriaceae</taxon>
        <taxon>Christiangramia</taxon>
    </lineage>
</organism>
<name>A0A7K1LP79_9FLAO</name>
<keyword evidence="1" id="KW-0732">Signal</keyword>
<keyword evidence="3" id="KW-1185">Reference proteome</keyword>
<evidence type="ECO:0000313" key="3">
    <source>
        <dbReference type="Proteomes" id="UP000460416"/>
    </source>
</evidence>
<dbReference type="Gene3D" id="2.130.10.10">
    <property type="entry name" value="YVTN repeat-like/Quinoprotein amine dehydrogenase"/>
    <property type="match status" value="1"/>
</dbReference>
<reference evidence="2 3" key="1">
    <citation type="submission" date="2019-07" db="EMBL/GenBank/DDBJ databases">
        <title>Gramella aestuarii sp. nov., isolated from a tidal flat, and emended description of Gramella echinicola.</title>
        <authorList>
            <person name="Liu L."/>
        </authorList>
    </citation>
    <scope>NUCLEOTIDE SEQUENCE [LARGE SCALE GENOMIC DNA]</scope>
    <source>
        <strain evidence="2 3">BS12</strain>
    </source>
</reference>
<dbReference type="OrthoDB" id="9773938at2"/>
<gene>
    <name evidence="2" type="ORF">FLP08_08490</name>
</gene>
<sequence length="358" mass="39586">MNFKHLVLFACILFFFNSCDDETDCCPMPEPENEAEFESGIFVLNEGNFGSANASVSFINMNEGQNKAQVFNSINGYSLGDTAQSIEMHESMALIVVNVSNKIEVVNRYTFQSLGSIQSNLDNPRFAEVVGERIFVTNWGDGMDAEDDFVSVFNLSDLSFIDSIPVSEGPEKIIASGEKLFVAHKGGFSFNNIVSQINAESLIVETEIEVGDVPVSIVLDGNDLWVLSSGKPSYADNETAGQLSKIDVITNEVTESYEYPQSDMHPANLKLSGNKAYFTIDKAVFELTPGEELPATSKFEMEEVEVLYGFEIYQNMIYVASPHLDFTGDGSLYIYDLSEGRLIEKFTTGINPNGIYFN</sequence>